<dbReference type="Proteomes" id="UP000807825">
    <property type="component" value="Unassembled WGS sequence"/>
</dbReference>
<dbReference type="AlphaFoldDB" id="A0A9D6V6F5"/>
<name>A0A9D6V6F5_9BACT</name>
<proteinExistence type="predicted"/>
<comment type="caution">
    <text evidence="1">The sequence shown here is derived from an EMBL/GenBank/DDBJ whole genome shotgun (WGS) entry which is preliminary data.</text>
</comment>
<gene>
    <name evidence="1" type="ORF">HY912_23105</name>
</gene>
<dbReference type="EMBL" id="JACRDE010000604">
    <property type="protein sequence ID" value="MBI5252394.1"/>
    <property type="molecule type" value="Genomic_DNA"/>
</dbReference>
<evidence type="ECO:0000313" key="2">
    <source>
        <dbReference type="Proteomes" id="UP000807825"/>
    </source>
</evidence>
<evidence type="ECO:0000313" key="1">
    <source>
        <dbReference type="EMBL" id="MBI5252394.1"/>
    </source>
</evidence>
<sequence length="101" mass="11323">MSRIRCHRCGSPLPAGSAKYQVAVRVRSVFDGVLPESSDEPELAKIIKEVSNCSEEELNRQVCEDDIFIMCPVCKEAFLDDIYSHLHPEAAPEMGRAHLIH</sequence>
<organism evidence="1 2">
    <name type="scientific">Desulfomonile tiedjei</name>
    <dbReference type="NCBI Taxonomy" id="2358"/>
    <lineage>
        <taxon>Bacteria</taxon>
        <taxon>Pseudomonadati</taxon>
        <taxon>Thermodesulfobacteriota</taxon>
        <taxon>Desulfomonilia</taxon>
        <taxon>Desulfomonilales</taxon>
        <taxon>Desulfomonilaceae</taxon>
        <taxon>Desulfomonile</taxon>
    </lineage>
</organism>
<accession>A0A9D6V6F5</accession>
<reference evidence="1" key="1">
    <citation type="submission" date="2020-07" db="EMBL/GenBank/DDBJ databases">
        <title>Huge and variable diversity of episymbiotic CPR bacteria and DPANN archaea in groundwater ecosystems.</title>
        <authorList>
            <person name="He C.Y."/>
            <person name="Keren R."/>
            <person name="Whittaker M."/>
            <person name="Farag I.F."/>
            <person name="Doudna J."/>
            <person name="Cate J.H.D."/>
            <person name="Banfield J.F."/>
        </authorList>
    </citation>
    <scope>NUCLEOTIDE SEQUENCE</scope>
    <source>
        <strain evidence="1">NC_groundwater_1664_Pr3_B-0.1um_52_9</strain>
    </source>
</reference>
<protein>
    <submittedName>
        <fullName evidence="1">Uncharacterized protein</fullName>
    </submittedName>
</protein>